<protein>
    <submittedName>
        <fullName evidence="1">Uncharacterized protein</fullName>
    </submittedName>
</protein>
<proteinExistence type="predicted"/>
<gene>
    <name evidence="1" type="ORF">METZ01_LOCUS255608</name>
</gene>
<feature type="non-terminal residue" evidence="1">
    <location>
        <position position="94"/>
    </location>
</feature>
<dbReference type="AlphaFoldDB" id="A0A382ISC7"/>
<dbReference type="EMBL" id="UINC01069403">
    <property type="protein sequence ID" value="SVC02754.1"/>
    <property type="molecule type" value="Genomic_DNA"/>
</dbReference>
<organism evidence="1">
    <name type="scientific">marine metagenome</name>
    <dbReference type="NCBI Taxonomy" id="408172"/>
    <lineage>
        <taxon>unclassified sequences</taxon>
        <taxon>metagenomes</taxon>
        <taxon>ecological metagenomes</taxon>
    </lineage>
</organism>
<reference evidence="1" key="1">
    <citation type="submission" date="2018-05" db="EMBL/GenBank/DDBJ databases">
        <authorList>
            <person name="Lanie J.A."/>
            <person name="Ng W.-L."/>
            <person name="Kazmierczak K.M."/>
            <person name="Andrzejewski T.M."/>
            <person name="Davidsen T.M."/>
            <person name="Wayne K.J."/>
            <person name="Tettelin H."/>
            <person name="Glass J.I."/>
            <person name="Rusch D."/>
            <person name="Podicherti R."/>
            <person name="Tsui H.-C.T."/>
            <person name="Winkler M.E."/>
        </authorList>
    </citation>
    <scope>NUCLEOTIDE SEQUENCE</scope>
</reference>
<name>A0A382ISC7_9ZZZZ</name>
<sequence length="94" mass="10620">MISEIAFDSGIHEDCTIALVITSGGTNIGEITCIGVRWAETDKGAIWVLTHSRCRWQEDHVRLWTCNYLQNGTDRFTSAGHRLFVLHAPPLRPR</sequence>
<evidence type="ECO:0000313" key="1">
    <source>
        <dbReference type="EMBL" id="SVC02754.1"/>
    </source>
</evidence>
<accession>A0A382ISC7</accession>